<dbReference type="Proteomes" id="UP000492821">
    <property type="component" value="Unassembled WGS sequence"/>
</dbReference>
<proteinExistence type="predicted"/>
<name>A0A7E4UVC5_PANRE</name>
<accession>A0A7E4UVC5</accession>
<keyword evidence="1" id="KW-1185">Reference proteome</keyword>
<organism evidence="1 2">
    <name type="scientific">Panagrellus redivivus</name>
    <name type="common">Microworm</name>
    <dbReference type="NCBI Taxonomy" id="6233"/>
    <lineage>
        <taxon>Eukaryota</taxon>
        <taxon>Metazoa</taxon>
        <taxon>Ecdysozoa</taxon>
        <taxon>Nematoda</taxon>
        <taxon>Chromadorea</taxon>
        <taxon>Rhabditida</taxon>
        <taxon>Tylenchina</taxon>
        <taxon>Panagrolaimomorpha</taxon>
        <taxon>Panagrolaimoidea</taxon>
        <taxon>Panagrolaimidae</taxon>
        <taxon>Panagrellus</taxon>
    </lineage>
</organism>
<reference evidence="2" key="2">
    <citation type="submission" date="2020-10" db="UniProtKB">
        <authorList>
            <consortium name="WormBaseParasite"/>
        </authorList>
    </citation>
    <scope>IDENTIFICATION</scope>
</reference>
<dbReference type="AlphaFoldDB" id="A0A7E4UVC5"/>
<sequence length="248" mass="28957">MPYPILTLPYPFAKRLSQLLSPSELKNLQIAADLITVGPQKVVNILKNKILCKCEYAFFNSLSDAVFENHDFNNTHYAANIVTFKNCKVGTNFLENMAKKLRQSTELYFEDKCEIDKSIKFPIIFNLFPFLNTLYITTACNGWVRELVDANPVTKIHIISIEHDNLDELLGFDSEDILSLHEQHPQIFLSLTYMVHGPIHEGEEYFEKRIREAFDLPKDYRSDIYFEARTMNQTENSDLIYWCYVDDF</sequence>
<evidence type="ECO:0000313" key="2">
    <source>
        <dbReference type="WBParaSite" id="Pan_g13214.t1"/>
    </source>
</evidence>
<dbReference type="WBParaSite" id="Pan_g13214.t1">
    <property type="protein sequence ID" value="Pan_g13214.t1"/>
    <property type="gene ID" value="Pan_g13214"/>
</dbReference>
<reference evidence="1" key="1">
    <citation type="journal article" date="2013" name="Genetics">
        <title>The draft genome and transcriptome of Panagrellus redivivus are shaped by the harsh demands of a free-living lifestyle.</title>
        <authorList>
            <person name="Srinivasan J."/>
            <person name="Dillman A.R."/>
            <person name="Macchietto M.G."/>
            <person name="Heikkinen L."/>
            <person name="Lakso M."/>
            <person name="Fracchia K.M."/>
            <person name="Antoshechkin I."/>
            <person name="Mortazavi A."/>
            <person name="Wong G."/>
            <person name="Sternberg P.W."/>
        </authorList>
    </citation>
    <scope>NUCLEOTIDE SEQUENCE [LARGE SCALE GENOMIC DNA]</scope>
    <source>
        <strain evidence="1">MT8872</strain>
    </source>
</reference>
<evidence type="ECO:0000313" key="1">
    <source>
        <dbReference type="Proteomes" id="UP000492821"/>
    </source>
</evidence>
<protein>
    <submittedName>
        <fullName evidence="2">F-box domain-containing protein</fullName>
    </submittedName>
</protein>